<dbReference type="GeneID" id="36319819"/>
<keyword evidence="2 5" id="KW-0812">Transmembrane</keyword>
<sequence length="338" mass="37968">MPVDIFNKFAKDYFGLEIIIFTLSFVFCLLPKAIKKVDKLSKIFPILTLASAGFLLAVLLLDFIPHMFPHEHVVLNNTPSKHTHNASQNCCNHTHAHDDHDQAHYNTIVGMVCAGLSLLGLIGIDQCIIKHDHCEESHDEHLHDTHHEHVHHFHSENIQQSNICNELESKDFINQDIGCCNTKMLKNTESKTKALIYIFSISIHSFFEGLAMKKSTFTSYEFGIILHKILESFAIGMTLFNSAFSFLVCLLMNAFYSFLTPLGMFISRYFGSNLFQIGKVPISVIFNGLALGSLMFIVFLEMIPGAFHKKGNKSLKMLGLVLGFVLSASLIVLTGHSH</sequence>
<dbReference type="PANTHER" id="PTHR11040:SF44">
    <property type="entry name" value="PROTEIN ZNTC-RELATED"/>
    <property type="match status" value="1"/>
</dbReference>
<evidence type="ECO:0000256" key="2">
    <source>
        <dbReference type="ARBA" id="ARBA00022692"/>
    </source>
</evidence>
<keyword evidence="7" id="KW-1185">Reference proteome</keyword>
<dbReference type="PANTHER" id="PTHR11040">
    <property type="entry name" value="ZINC/IRON TRANSPORTER"/>
    <property type="match status" value="1"/>
</dbReference>
<feature type="transmembrane region" description="Helical" evidence="5">
    <location>
        <begin position="232"/>
        <end position="259"/>
    </location>
</feature>
<protein>
    <submittedName>
        <fullName evidence="6">Divalent heavy-metal cation transporter</fullName>
    </submittedName>
</protein>
<gene>
    <name evidence="6" type="ORF">AAJ76_2700043720</name>
</gene>
<evidence type="ECO:0000313" key="7">
    <source>
        <dbReference type="Proteomes" id="UP000034350"/>
    </source>
</evidence>
<dbReference type="GO" id="GO:0016020">
    <property type="term" value="C:membrane"/>
    <property type="evidence" value="ECO:0007669"/>
    <property type="project" value="UniProtKB-SubCell"/>
</dbReference>
<feature type="transmembrane region" description="Helical" evidence="5">
    <location>
        <begin position="43"/>
        <end position="64"/>
    </location>
</feature>
<dbReference type="GO" id="GO:0005385">
    <property type="term" value="F:zinc ion transmembrane transporter activity"/>
    <property type="evidence" value="ECO:0007669"/>
    <property type="project" value="TreeGrafter"/>
</dbReference>
<keyword evidence="4 5" id="KW-0472">Membrane</keyword>
<feature type="transmembrane region" description="Helical" evidence="5">
    <location>
        <begin position="103"/>
        <end position="124"/>
    </location>
</feature>
<dbReference type="EMBL" id="JPQZ01000027">
    <property type="protein sequence ID" value="KKO75256.1"/>
    <property type="molecule type" value="Genomic_DNA"/>
</dbReference>
<name>A0A0F9WCQ7_9MICR</name>
<evidence type="ECO:0000256" key="5">
    <source>
        <dbReference type="SAM" id="Phobius"/>
    </source>
</evidence>
<accession>A0A0F9WCQ7</accession>
<organism evidence="6 7">
    <name type="scientific">Vairimorpha ceranae</name>
    <dbReference type="NCBI Taxonomy" id="40302"/>
    <lineage>
        <taxon>Eukaryota</taxon>
        <taxon>Fungi</taxon>
        <taxon>Fungi incertae sedis</taxon>
        <taxon>Microsporidia</taxon>
        <taxon>Nosematidae</taxon>
        <taxon>Vairimorpha</taxon>
    </lineage>
</organism>
<dbReference type="RefSeq" id="XP_024330998.1">
    <property type="nucleotide sequence ID" value="XM_024474890.1"/>
</dbReference>
<dbReference type="OMA" id="AGCAFIF"/>
<feature type="transmembrane region" description="Helical" evidence="5">
    <location>
        <begin position="315"/>
        <end position="333"/>
    </location>
</feature>
<dbReference type="AlphaFoldDB" id="A0A0F9WCQ7"/>
<feature type="transmembrane region" description="Helical" evidence="5">
    <location>
        <begin position="13"/>
        <end position="31"/>
    </location>
</feature>
<comment type="subcellular location">
    <subcellularLocation>
        <location evidence="1">Membrane</location>
        <topology evidence="1">Multi-pass membrane protein</topology>
    </subcellularLocation>
</comment>
<dbReference type="VEuPathDB" id="MicrosporidiaDB:G9O61_00g013210"/>
<comment type="caution">
    <text evidence="6">The sequence shown here is derived from an EMBL/GenBank/DDBJ whole genome shotgun (WGS) entry which is preliminary data.</text>
</comment>
<dbReference type="Pfam" id="PF02535">
    <property type="entry name" value="Zip"/>
    <property type="match status" value="1"/>
</dbReference>
<evidence type="ECO:0000256" key="3">
    <source>
        <dbReference type="ARBA" id="ARBA00022989"/>
    </source>
</evidence>
<keyword evidence="3 5" id="KW-1133">Transmembrane helix</keyword>
<dbReference type="Proteomes" id="UP000034350">
    <property type="component" value="Unassembled WGS sequence"/>
</dbReference>
<evidence type="ECO:0000256" key="1">
    <source>
        <dbReference type="ARBA" id="ARBA00004141"/>
    </source>
</evidence>
<evidence type="ECO:0000313" key="6">
    <source>
        <dbReference type="EMBL" id="KKO75256.1"/>
    </source>
</evidence>
<feature type="transmembrane region" description="Helical" evidence="5">
    <location>
        <begin position="280"/>
        <end position="303"/>
    </location>
</feature>
<dbReference type="VEuPathDB" id="MicrosporidiaDB:AAJ76_2700043720"/>
<dbReference type="VEuPathDB" id="MicrosporidiaDB:NCER_101740"/>
<dbReference type="OrthoDB" id="448280at2759"/>
<reference evidence="6 7" key="1">
    <citation type="journal article" date="2015" name="Environ. Microbiol.">
        <title>Genome analyses suggest the presence of polyploidy and recent human-driven expansions in eight global populations of the honeybee pathogen Nosema ceranae.</title>
        <authorList>
            <person name="Pelin A."/>
            <person name="Selman M."/>
            <person name="Aris-Brosou S."/>
            <person name="Farinelli L."/>
            <person name="Corradi N."/>
        </authorList>
    </citation>
    <scope>NUCLEOTIDE SEQUENCE [LARGE SCALE GENOMIC DNA]</scope>
    <source>
        <strain evidence="6 7">PA08 1199</strain>
    </source>
</reference>
<proteinExistence type="predicted"/>
<evidence type="ECO:0000256" key="4">
    <source>
        <dbReference type="ARBA" id="ARBA00023136"/>
    </source>
</evidence>
<dbReference type="InterPro" id="IPR003689">
    <property type="entry name" value="ZIP"/>
</dbReference>